<evidence type="ECO:0000313" key="2">
    <source>
        <dbReference type="EMBL" id="MBA5775745.1"/>
    </source>
</evidence>
<dbReference type="Gene3D" id="3.10.129.10">
    <property type="entry name" value="Hotdog Thioesterase"/>
    <property type="match status" value="1"/>
</dbReference>
<dbReference type="SUPFAM" id="SSF54637">
    <property type="entry name" value="Thioesterase/thiol ester dehydrase-isomerase"/>
    <property type="match status" value="1"/>
</dbReference>
<name>A0A839A9E0_9HYPH</name>
<dbReference type="CDD" id="cd03454">
    <property type="entry name" value="YdeM"/>
    <property type="match status" value="1"/>
</dbReference>
<protein>
    <submittedName>
        <fullName evidence="2">MaoC family dehydratase</fullName>
    </submittedName>
</protein>
<dbReference type="RefSeq" id="WP_182161492.1">
    <property type="nucleotide sequence ID" value="NZ_JACFXV010000029.1"/>
</dbReference>
<evidence type="ECO:0000259" key="1">
    <source>
        <dbReference type="Pfam" id="PF01575"/>
    </source>
</evidence>
<dbReference type="PANTHER" id="PTHR43664:SF1">
    <property type="entry name" value="BETA-METHYLMALYL-COA DEHYDRATASE"/>
    <property type="match status" value="1"/>
</dbReference>
<feature type="domain" description="MaoC-like" evidence="1">
    <location>
        <begin position="12"/>
        <end position="114"/>
    </location>
</feature>
<dbReference type="InterPro" id="IPR029069">
    <property type="entry name" value="HotDog_dom_sf"/>
</dbReference>
<organism evidence="2 3">
    <name type="scientific">Stappia albiluteola</name>
    <dbReference type="NCBI Taxonomy" id="2758565"/>
    <lineage>
        <taxon>Bacteria</taxon>
        <taxon>Pseudomonadati</taxon>
        <taxon>Pseudomonadota</taxon>
        <taxon>Alphaproteobacteria</taxon>
        <taxon>Hyphomicrobiales</taxon>
        <taxon>Stappiaceae</taxon>
        <taxon>Stappia</taxon>
    </lineage>
</organism>
<keyword evidence="3" id="KW-1185">Reference proteome</keyword>
<sequence>MSTFRHFEDFTVGQRFDLGEKHVTAEEIIAFAREFDPQPFHLSEEAGKQSMLGGLAASGWHTIAMLMRQLCDGLLLASSCVGSPGVDKVRWISPVRPGDRLKMSAEVIDTRILKSRPGLGIVRFVFTIARADDTQVMTQENAIMFGCRETAA</sequence>
<dbReference type="Pfam" id="PF01575">
    <property type="entry name" value="MaoC_dehydratas"/>
    <property type="match status" value="1"/>
</dbReference>
<proteinExistence type="predicted"/>
<accession>A0A839A9E0</accession>
<dbReference type="EMBL" id="JACFXV010000029">
    <property type="protein sequence ID" value="MBA5775745.1"/>
    <property type="molecule type" value="Genomic_DNA"/>
</dbReference>
<comment type="caution">
    <text evidence="2">The sequence shown here is derived from an EMBL/GenBank/DDBJ whole genome shotgun (WGS) entry which is preliminary data.</text>
</comment>
<reference evidence="2 3" key="1">
    <citation type="submission" date="2020-07" db="EMBL/GenBank/DDBJ databases">
        <title>Stappia sp., F7233, whole genome shotgun sequencing project.</title>
        <authorList>
            <person name="Jiang S."/>
            <person name="Liu Z.W."/>
            <person name="Du Z.J."/>
        </authorList>
    </citation>
    <scope>NUCLEOTIDE SEQUENCE [LARGE SCALE GENOMIC DNA]</scope>
    <source>
        <strain evidence="2 3">F7233</strain>
    </source>
</reference>
<dbReference type="Proteomes" id="UP000541109">
    <property type="component" value="Unassembled WGS sequence"/>
</dbReference>
<dbReference type="PANTHER" id="PTHR43664">
    <property type="entry name" value="MONOAMINE OXIDASE-RELATED"/>
    <property type="match status" value="1"/>
</dbReference>
<evidence type="ECO:0000313" key="3">
    <source>
        <dbReference type="Proteomes" id="UP000541109"/>
    </source>
</evidence>
<dbReference type="InterPro" id="IPR052342">
    <property type="entry name" value="MCH/BMMD"/>
</dbReference>
<gene>
    <name evidence="2" type="ORF">H2509_01245</name>
</gene>
<dbReference type="InterPro" id="IPR002539">
    <property type="entry name" value="MaoC-like_dom"/>
</dbReference>
<dbReference type="AlphaFoldDB" id="A0A839A9E0"/>